<accession>E0UH75</accession>
<dbReference type="GO" id="GO:0005975">
    <property type="term" value="P:carbohydrate metabolic process"/>
    <property type="evidence" value="ECO:0007669"/>
    <property type="project" value="InterPro"/>
</dbReference>
<dbReference type="RefSeq" id="WP_013324827.1">
    <property type="nucleotide sequence ID" value="NC_014501.1"/>
</dbReference>
<dbReference type="CAZy" id="GH13">
    <property type="family name" value="Glycoside Hydrolase Family 13"/>
</dbReference>
<gene>
    <name evidence="2" type="ordered locus">Cyan7822_4898</name>
</gene>
<dbReference type="InterPro" id="IPR006047">
    <property type="entry name" value="GH13_cat_dom"/>
</dbReference>
<protein>
    <submittedName>
        <fullName evidence="2">Alpha amylase catalytic region</fullName>
    </submittedName>
</protein>
<keyword evidence="3" id="KW-1185">Reference proteome</keyword>
<dbReference type="SUPFAM" id="SSF51445">
    <property type="entry name" value="(Trans)glycosidases"/>
    <property type="match status" value="1"/>
</dbReference>
<evidence type="ECO:0000313" key="3">
    <source>
        <dbReference type="Proteomes" id="UP000008206"/>
    </source>
</evidence>
<dbReference type="KEGG" id="cyj:Cyan7822_4898"/>
<dbReference type="STRING" id="497965.Cyan7822_4898"/>
<dbReference type="PANTHER" id="PTHR10357">
    <property type="entry name" value="ALPHA-AMYLASE FAMILY MEMBER"/>
    <property type="match status" value="1"/>
</dbReference>
<dbReference type="eggNOG" id="COG0366">
    <property type="taxonomic scope" value="Bacteria"/>
</dbReference>
<name>E0UH75_GLOV7</name>
<sequence length="619" mass="70426">MSGESSQLPEFIFGSLSTPAGRLKQVCTDKLGLKHDGILPLDPKPQEAIRIQVRVGADLAVTSVTLYYTTDGSLPTWDGDNAAVVNLPLVRTELKWDTLQWGYLETWSGEIPGQDQGTHVQYLITAITTTGELIYCPYVDWQTIKSLAEVDQLKYDIKALQQQARLPSPQIFGFYVDLESIPSWLEEAVIYQIFVDRFAPDAGQSFFTPATRNGFYGGTLEGIISKLDYLKELGVNCLWLTPIFPSPSHHGYDPIAHDQIEPRLGKETDWDTLVTQAHQKGLRIILDYVVNHISNQHPAFIAAKTDANNPTYHWFRFQQWPDVYDCFFDVPGQPEINSDYPECRSYFIAHACQWLKRGADGFRLDYAHGVTHAFWSAFRAATRSIRADSITLGEITSTPDALRSYSGRMDGCLDFKLLELLRGFFAFETLSVSQFDQALEQHFAYFNSSLVLPSFLDNHDMNRFLWIVKGDRRKLKLAALCQFTLPGPPIIYYGTEIGLSQIATVGPLEESRLPMLWRHEEQDQQLLSFYRKLITFRRDNAKIWKQRQRLLIDNPQKIYGYVCGDYAVILNNSSKVIDLKFLNWTNAHLILSSDSANCWDDQRLTLQLQAFSGVIAIGK</sequence>
<dbReference type="SMART" id="SM00642">
    <property type="entry name" value="Aamy"/>
    <property type="match status" value="1"/>
</dbReference>
<dbReference type="Proteomes" id="UP000008206">
    <property type="component" value="Chromosome"/>
</dbReference>
<proteinExistence type="predicted"/>
<feature type="domain" description="Glycosyl hydrolase family 13 catalytic" evidence="1">
    <location>
        <begin position="192"/>
        <end position="537"/>
    </location>
</feature>
<reference evidence="3" key="1">
    <citation type="journal article" date="2011" name="MBio">
        <title>Novel metabolic attributes of the genus Cyanothece, comprising a group of unicellular nitrogen-fixing Cyanobacteria.</title>
        <authorList>
            <person name="Bandyopadhyay A."/>
            <person name="Elvitigala T."/>
            <person name="Welsh E."/>
            <person name="Stockel J."/>
            <person name="Liberton M."/>
            <person name="Min H."/>
            <person name="Sherman L.A."/>
            <person name="Pakrasi H.B."/>
        </authorList>
    </citation>
    <scope>NUCLEOTIDE SEQUENCE [LARGE SCALE GENOMIC DNA]</scope>
    <source>
        <strain evidence="3">PCC 7822</strain>
    </source>
</reference>
<dbReference type="EMBL" id="CP002198">
    <property type="protein sequence ID" value="ADN16789.1"/>
    <property type="molecule type" value="Genomic_DNA"/>
</dbReference>
<dbReference type="OrthoDB" id="9805159at2"/>
<dbReference type="Gene3D" id="3.20.20.80">
    <property type="entry name" value="Glycosidases"/>
    <property type="match status" value="1"/>
</dbReference>
<dbReference type="InterPro" id="IPR017853">
    <property type="entry name" value="GH"/>
</dbReference>
<dbReference type="Pfam" id="PF00128">
    <property type="entry name" value="Alpha-amylase"/>
    <property type="match status" value="1"/>
</dbReference>
<evidence type="ECO:0000259" key="1">
    <source>
        <dbReference type="SMART" id="SM00642"/>
    </source>
</evidence>
<organism evidence="2 3">
    <name type="scientific">Gloeothece verrucosa (strain PCC 7822)</name>
    <name type="common">Cyanothece sp. (strain PCC 7822)</name>
    <dbReference type="NCBI Taxonomy" id="497965"/>
    <lineage>
        <taxon>Bacteria</taxon>
        <taxon>Bacillati</taxon>
        <taxon>Cyanobacteriota</taxon>
        <taxon>Cyanophyceae</taxon>
        <taxon>Oscillatoriophycideae</taxon>
        <taxon>Chroococcales</taxon>
        <taxon>Aphanothecaceae</taxon>
        <taxon>Gloeothece</taxon>
        <taxon>Gloeothece verrucosa</taxon>
    </lineage>
</organism>
<dbReference type="HOGENOM" id="CLU_006462_6_3_3"/>
<dbReference type="PANTHER" id="PTHR10357:SF199">
    <property type="entry name" value="ALPHA AMYLASE CATALYTIC REGION"/>
    <property type="match status" value="1"/>
</dbReference>
<evidence type="ECO:0000313" key="2">
    <source>
        <dbReference type="EMBL" id="ADN16789.1"/>
    </source>
</evidence>
<dbReference type="AlphaFoldDB" id="E0UH75"/>